<gene>
    <name evidence="3" type="ORF">AOX56_11660</name>
    <name evidence="2" type="ORF">CJP16_08985</name>
</gene>
<protein>
    <submittedName>
        <fullName evidence="2">DNA repair protein</fullName>
    </submittedName>
</protein>
<reference evidence="4 5" key="1">
    <citation type="journal article" date="2017" name="Front. Microbiol.">
        <title>Strong Genomic and Phenotypic Heterogeneity in the Aeromonas sobria Species Complex.</title>
        <authorList>
            <person name="Gauthier J."/>
            <person name="Vincent A.T."/>
            <person name="Charette S.J."/>
            <person name="Derome N."/>
        </authorList>
    </citation>
    <scope>NUCLEOTIDE SEQUENCE [LARGE SCALE GENOMIC DNA]</scope>
    <source>
        <strain evidence="3 5">JF2635</strain>
        <strain evidence="2 4">TM18</strain>
    </source>
</reference>
<evidence type="ECO:0000256" key="1">
    <source>
        <dbReference type="SAM" id="MobiDB-lite"/>
    </source>
</evidence>
<evidence type="ECO:0000313" key="5">
    <source>
        <dbReference type="Proteomes" id="UP000233526"/>
    </source>
</evidence>
<dbReference type="Proteomes" id="UP000233526">
    <property type="component" value="Unassembled WGS sequence"/>
</dbReference>
<evidence type="ECO:0000313" key="4">
    <source>
        <dbReference type="Proteomes" id="UP000233467"/>
    </source>
</evidence>
<dbReference type="AlphaFoldDB" id="A0A2N3J0Y2"/>
<sequence length="254" mass="29219">MILTLVLLSIGALLFLVIAYNVVQQYKQKAEADKRHAVARHKTVADETEEVLLNVNLVPFSKNMVLLLQHRILDAYRAIAQVMPNNQIKQRIADVQTQIKNVQENYSPHDEGHFKTPESDRQAIQMLQLVKKMRAVLRVEHNKGKIDPQGFAQEERRLELMQLKINISNLIKRAMDAQIQGQFGTCRQLYIKGLSAIGNVGDKDPYLVAREEDMRQGLKALDEQQQQNSAQDLQNIKDKETDELDVLFQPKKKW</sequence>
<evidence type="ECO:0000313" key="2">
    <source>
        <dbReference type="EMBL" id="PKQ79137.1"/>
    </source>
</evidence>
<dbReference type="EMBL" id="LJZX01000027">
    <property type="protein sequence ID" value="PKQ80280.1"/>
    <property type="molecule type" value="Genomic_DNA"/>
</dbReference>
<proteinExistence type="predicted"/>
<dbReference type="Proteomes" id="UP000233467">
    <property type="component" value="Unassembled WGS sequence"/>
</dbReference>
<dbReference type="EMBL" id="NQMM01000025">
    <property type="protein sequence ID" value="PKQ79137.1"/>
    <property type="molecule type" value="Genomic_DNA"/>
</dbReference>
<feature type="region of interest" description="Disordered" evidence="1">
    <location>
        <begin position="217"/>
        <end position="242"/>
    </location>
</feature>
<keyword evidence="4" id="KW-1185">Reference proteome</keyword>
<evidence type="ECO:0000313" key="3">
    <source>
        <dbReference type="EMBL" id="PKQ80280.1"/>
    </source>
</evidence>
<accession>A0A2N3J0Y2</accession>
<organism evidence="2 4">
    <name type="scientific">Aeromonas sobria</name>
    <dbReference type="NCBI Taxonomy" id="646"/>
    <lineage>
        <taxon>Bacteria</taxon>
        <taxon>Pseudomonadati</taxon>
        <taxon>Pseudomonadota</taxon>
        <taxon>Gammaproteobacteria</taxon>
        <taxon>Aeromonadales</taxon>
        <taxon>Aeromonadaceae</taxon>
        <taxon>Aeromonas</taxon>
    </lineage>
</organism>
<dbReference type="RefSeq" id="WP_101316518.1">
    <property type="nucleotide sequence ID" value="NZ_CAWNSS010000027.1"/>
</dbReference>
<name>A0A2N3J0Y2_AERSO</name>
<feature type="compositionally biased region" description="Low complexity" evidence="1">
    <location>
        <begin position="223"/>
        <end position="234"/>
    </location>
</feature>
<comment type="caution">
    <text evidence="2">The sequence shown here is derived from an EMBL/GenBank/DDBJ whole genome shotgun (WGS) entry which is preliminary data.</text>
</comment>